<dbReference type="AlphaFoldDB" id="A0AAW0RAR2"/>
<name>A0AAW0RAR2_9PEZI</name>
<gene>
    <name evidence="2" type="ORF">PG999_000185</name>
</gene>
<evidence type="ECO:0000313" key="3">
    <source>
        <dbReference type="Proteomes" id="UP001392437"/>
    </source>
</evidence>
<sequence length="93" mass="10190">MLAASSSPTPHAEEAGVMAQIPGGIRPTPVRQRTPPYVRHPPNADSFEQRRETSAALGYYAWEESQIEARPTVCFPRLEVAGNLKSINRDDGS</sequence>
<proteinExistence type="predicted"/>
<feature type="region of interest" description="Disordered" evidence="1">
    <location>
        <begin position="1"/>
        <end position="51"/>
    </location>
</feature>
<accession>A0AAW0RAR2</accession>
<dbReference type="EMBL" id="JAQQWP010000001">
    <property type="protein sequence ID" value="KAK8132012.1"/>
    <property type="molecule type" value="Genomic_DNA"/>
</dbReference>
<keyword evidence="3" id="KW-1185">Reference proteome</keyword>
<evidence type="ECO:0000313" key="2">
    <source>
        <dbReference type="EMBL" id="KAK8132012.1"/>
    </source>
</evidence>
<evidence type="ECO:0000256" key="1">
    <source>
        <dbReference type="SAM" id="MobiDB-lite"/>
    </source>
</evidence>
<protein>
    <submittedName>
        <fullName evidence="2">Uncharacterized protein</fullName>
    </submittedName>
</protein>
<dbReference type="Proteomes" id="UP001392437">
    <property type="component" value="Unassembled WGS sequence"/>
</dbReference>
<reference evidence="2 3" key="1">
    <citation type="submission" date="2023-01" db="EMBL/GenBank/DDBJ databases">
        <title>Analysis of 21 Apiospora genomes using comparative genomics revels a genus with tremendous synthesis potential of carbohydrate active enzymes and secondary metabolites.</title>
        <authorList>
            <person name="Sorensen T."/>
        </authorList>
    </citation>
    <scope>NUCLEOTIDE SEQUENCE [LARGE SCALE GENOMIC DNA]</scope>
    <source>
        <strain evidence="2 3">CBS 117206</strain>
    </source>
</reference>
<organism evidence="2 3">
    <name type="scientific">Apiospora kogelbergensis</name>
    <dbReference type="NCBI Taxonomy" id="1337665"/>
    <lineage>
        <taxon>Eukaryota</taxon>
        <taxon>Fungi</taxon>
        <taxon>Dikarya</taxon>
        <taxon>Ascomycota</taxon>
        <taxon>Pezizomycotina</taxon>
        <taxon>Sordariomycetes</taxon>
        <taxon>Xylariomycetidae</taxon>
        <taxon>Amphisphaeriales</taxon>
        <taxon>Apiosporaceae</taxon>
        <taxon>Apiospora</taxon>
    </lineage>
</organism>
<comment type="caution">
    <text evidence="2">The sequence shown here is derived from an EMBL/GenBank/DDBJ whole genome shotgun (WGS) entry which is preliminary data.</text>
</comment>